<evidence type="ECO:0000256" key="1">
    <source>
        <dbReference type="SAM" id="Phobius"/>
    </source>
</evidence>
<feature type="transmembrane region" description="Helical" evidence="1">
    <location>
        <begin position="39"/>
        <end position="62"/>
    </location>
</feature>
<organism evidence="2 3">
    <name type="scientific">Streptomyces flavofungini</name>
    <dbReference type="NCBI Taxonomy" id="68200"/>
    <lineage>
        <taxon>Bacteria</taxon>
        <taxon>Bacillati</taxon>
        <taxon>Actinomycetota</taxon>
        <taxon>Actinomycetes</taxon>
        <taxon>Kitasatosporales</taxon>
        <taxon>Streptomycetaceae</taxon>
        <taxon>Streptomyces</taxon>
    </lineage>
</organism>
<name>A0ABS0X6W8_9ACTN</name>
<gene>
    <name evidence="2" type="ORF">JGB26_17875</name>
</gene>
<keyword evidence="1" id="KW-0472">Membrane</keyword>
<feature type="transmembrane region" description="Helical" evidence="1">
    <location>
        <begin position="6"/>
        <end position="27"/>
    </location>
</feature>
<evidence type="ECO:0008006" key="4">
    <source>
        <dbReference type="Google" id="ProtNLM"/>
    </source>
</evidence>
<sequence>MLLDSGVPAVCALGALISAVGVAAMAFPGRPEPWPVHLLRRAAAMAACAAGAVYSLGFFAVLTADLAVGDGADSTPATACREGFDADTVRGLSHSRYSLLPLRFDCVRDDGSVYSSDPDYVWMNWGALALALSAVLLAVAAGCAAEFRARKAAVTP</sequence>
<dbReference type="EMBL" id="JAEKOZ010000010">
    <property type="protein sequence ID" value="MBJ3808961.1"/>
    <property type="molecule type" value="Genomic_DNA"/>
</dbReference>
<evidence type="ECO:0000313" key="2">
    <source>
        <dbReference type="EMBL" id="MBJ3808961.1"/>
    </source>
</evidence>
<dbReference type="RefSeq" id="WP_190117219.1">
    <property type="nucleotide sequence ID" value="NZ_BMVR01000007.1"/>
</dbReference>
<accession>A0ABS0X6W8</accession>
<feature type="transmembrane region" description="Helical" evidence="1">
    <location>
        <begin position="122"/>
        <end position="145"/>
    </location>
</feature>
<keyword evidence="3" id="KW-1185">Reference proteome</keyword>
<keyword evidence="1" id="KW-0812">Transmembrane</keyword>
<keyword evidence="1" id="KW-1133">Transmembrane helix</keyword>
<dbReference type="Proteomes" id="UP000634780">
    <property type="component" value="Unassembled WGS sequence"/>
</dbReference>
<proteinExistence type="predicted"/>
<reference evidence="2 3" key="1">
    <citation type="submission" date="2020-12" db="EMBL/GenBank/DDBJ databases">
        <title>Streptomyces typhae sp. nov., a novel endophytic actinomycete isolated from the root of cattail pollen (Typha angustifolia L.).</title>
        <authorList>
            <person name="Peng C."/>
            <person name="Liu C."/>
        </authorList>
    </citation>
    <scope>NUCLEOTIDE SEQUENCE [LARGE SCALE GENOMIC DNA]</scope>
    <source>
        <strain evidence="2 3">JCM 4753</strain>
    </source>
</reference>
<protein>
    <recommendedName>
        <fullName evidence="4">Integral membrane protein</fullName>
    </recommendedName>
</protein>
<comment type="caution">
    <text evidence="2">The sequence shown here is derived from an EMBL/GenBank/DDBJ whole genome shotgun (WGS) entry which is preliminary data.</text>
</comment>
<evidence type="ECO:0000313" key="3">
    <source>
        <dbReference type="Proteomes" id="UP000634780"/>
    </source>
</evidence>